<evidence type="ECO:0000313" key="2">
    <source>
        <dbReference type="Proteomes" id="UP000249169"/>
    </source>
</evidence>
<protein>
    <submittedName>
        <fullName evidence="1">Uncharacterized protein</fullName>
    </submittedName>
</protein>
<proteinExistence type="predicted"/>
<dbReference type="Proteomes" id="UP000249169">
    <property type="component" value="Unassembled WGS sequence"/>
</dbReference>
<name>A0A328C6U8_9DELT</name>
<organism evidence="1 2">
    <name type="scientific">Lujinxingia litoralis</name>
    <dbReference type="NCBI Taxonomy" id="2211119"/>
    <lineage>
        <taxon>Bacteria</taxon>
        <taxon>Deltaproteobacteria</taxon>
        <taxon>Bradymonadales</taxon>
        <taxon>Lujinxingiaceae</taxon>
        <taxon>Lujinxingia</taxon>
    </lineage>
</organism>
<comment type="caution">
    <text evidence="1">The sequence shown here is derived from an EMBL/GenBank/DDBJ whole genome shotgun (WGS) entry which is preliminary data.</text>
</comment>
<dbReference type="EMBL" id="QHKO01000003">
    <property type="protein sequence ID" value="RAL22986.1"/>
    <property type="molecule type" value="Genomic_DNA"/>
</dbReference>
<keyword evidence="2" id="KW-1185">Reference proteome</keyword>
<reference evidence="1 2" key="1">
    <citation type="submission" date="2018-05" db="EMBL/GenBank/DDBJ databases">
        <title>Lujinxingia marina gen. nov. sp. nov., a new facultative anaerobic member of the class Deltaproteobacteria, and proposal of Lujinxingaceae fam. nov.</title>
        <authorList>
            <person name="Li C.-M."/>
        </authorList>
    </citation>
    <scope>NUCLEOTIDE SEQUENCE [LARGE SCALE GENOMIC DNA]</scope>
    <source>
        <strain evidence="1 2">B210</strain>
    </source>
</reference>
<gene>
    <name evidence="1" type="ORF">DL240_08840</name>
</gene>
<dbReference type="AlphaFoldDB" id="A0A328C6U8"/>
<dbReference type="Gene3D" id="1.25.40.10">
    <property type="entry name" value="Tetratricopeptide repeat domain"/>
    <property type="match status" value="1"/>
</dbReference>
<evidence type="ECO:0000313" key="1">
    <source>
        <dbReference type="EMBL" id="RAL22986.1"/>
    </source>
</evidence>
<dbReference type="InterPro" id="IPR011990">
    <property type="entry name" value="TPR-like_helical_dom_sf"/>
</dbReference>
<dbReference type="SUPFAM" id="SSF48452">
    <property type="entry name" value="TPR-like"/>
    <property type="match status" value="1"/>
</dbReference>
<accession>A0A328C6U8</accession>
<sequence length="358" mass="40115">MSYVLSFCSGFFVAVVLTIALFFMWGVRGGQDAGAEHETLAHHNDLPRCEPGEALTQALPDDEQLLACQASLESVRASHEEALETFQEHEDLTDYLTGLLNEMSPDRPVAFPEELDEAYQPEQFEASVEALKGACPEVFGEEARADCSEYPCMIEFPYQSARDERVQEVSVKELCPALSTFFPGRMSQEFVTEVGDETWVQYMPHGTGIGLQERLAGQEMRLMQRARMRWEEKERSLAVEKYEDTCVRAQDVDACRHLAYAFGSGHPERDIYTQIGCDAGDARACYAYANDRCEKSGRCDAEAEHFARRSVTMAPESGYMHENLGIVLCTRGALREARRSFEQACALGWERACGRACG</sequence>